<feature type="compositionally biased region" description="Low complexity" evidence="1">
    <location>
        <begin position="14"/>
        <end position="30"/>
    </location>
</feature>
<evidence type="ECO:0000256" key="1">
    <source>
        <dbReference type="SAM" id="MobiDB-lite"/>
    </source>
</evidence>
<dbReference type="RefSeq" id="WP_184731517.1">
    <property type="nucleotide sequence ID" value="NZ_BMRW01000006.1"/>
</dbReference>
<name>A0A7W7L8T8_STRNE</name>
<evidence type="ECO:0000313" key="2">
    <source>
        <dbReference type="EMBL" id="MBB4885196.1"/>
    </source>
</evidence>
<feature type="compositionally biased region" description="Pro residues" evidence="1">
    <location>
        <begin position="370"/>
        <end position="384"/>
    </location>
</feature>
<feature type="region of interest" description="Disordered" evidence="1">
    <location>
        <begin position="162"/>
        <end position="315"/>
    </location>
</feature>
<protein>
    <submittedName>
        <fullName evidence="2">Uncharacterized protein</fullName>
    </submittedName>
</protein>
<feature type="region of interest" description="Disordered" evidence="1">
    <location>
        <begin position="364"/>
        <end position="422"/>
    </location>
</feature>
<dbReference type="Proteomes" id="UP000556436">
    <property type="component" value="Unassembled WGS sequence"/>
</dbReference>
<feature type="region of interest" description="Disordered" evidence="1">
    <location>
        <begin position="1"/>
        <end position="53"/>
    </location>
</feature>
<gene>
    <name evidence="2" type="ORF">FHS38_001224</name>
</gene>
<proteinExistence type="predicted"/>
<sequence length="560" mass="55714">MGLLSWLSGRRHAVPPADGPASPAPAVSGDGWRELPPLQRTLGDTALVTDPDGFRDSLGTWRNASFTTAPLGHEVSPQAPSGVGHGLATRAAGTPAFPSAPAPTVSRETVPSVAAHGARGASVPSESPAPPVPLQRVANETLVSARPWETFVHQLAPLPSATGPAPVPGPGPVAGAPASPPPPPPVQRSAAPHGLGLGAPLAALPPTAQRAPVASTGESPAASPPLPGPTAPETAGPEAPDAPVAPAPVVPTRPLLGASPLVARQSAADPEPTPPNGPEAPADRPPVPLQRATADGRPVEGVTDPGPWARSPAPVTPTVPLVAQRSVPLFSDFSGFSGPFPTGPADPATPVPAAPAVVPVRRSGPAVATAPPPVQRTTPAPTPVVPWTAAPVPPSPGLPGAPVQRLTAAPATPSSRAEAEQPARMLDAGAVAVAAGVAQRMADGSVVFRAARSLPAVQHEATASGPAPSGTPPLGPGPPPAPPPPEPGPEPSPPDGGTDGQEPAPPARTGLSDGKGTPQDTAPAVTDELVRALFAPLSRLLKAELRLERERAGFLIDTRH</sequence>
<accession>A0A7W7L8T8</accession>
<organism evidence="2 3">
    <name type="scientific">Streptomyces netropsis</name>
    <name type="common">Streptoverticillium netropsis</name>
    <dbReference type="NCBI Taxonomy" id="55404"/>
    <lineage>
        <taxon>Bacteria</taxon>
        <taxon>Bacillati</taxon>
        <taxon>Actinomycetota</taxon>
        <taxon>Actinomycetes</taxon>
        <taxon>Kitasatosporales</taxon>
        <taxon>Streptomycetaceae</taxon>
        <taxon>Streptomyces</taxon>
    </lineage>
</organism>
<evidence type="ECO:0000313" key="3">
    <source>
        <dbReference type="Proteomes" id="UP000556436"/>
    </source>
</evidence>
<feature type="region of interest" description="Disordered" evidence="1">
    <location>
        <begin position="458"/>
        <end position="524"/>
    </location>
</feature>
<feature type="compositionally biased region" description="Low complexity" evidence="1">
    <location>
        <begin position="187"/>
        <end position="206"/>
    </location>
</feature>
<dbReference type="EMBL" id="JACHJG010000002">
    <property type="protein sequence ID" value="MBB4885196.1"/>
    <property type="molecule type" value="Genomic_DNA"/>
</dbReference>
<reference evidence="2 3" key="1">
    <citation type="submission" date="2020-08" db="EMBL/GenBank/DDBJ databases">
        <title>Genomic Encyclopedia of Type Strains, Phase III (KMG-III): the genomes of soil and plant-associated and newly described type strains.</title>
        <authorList>
            <person name="Whitman W."/>
        </authorList>
    </citation>
    <scope>NUCLEOTIDE SEQUENCE [LARGE SCALE GENOMIC DNA]</scope>
    <source>
        <strain evidence="2 3">CECT 3265</strain>
    </source>
</reference>
<dbReference type="AlphaFoldDB" id="A0A7W7L8T8"/>
<feature type="compositionally biased region" description="Pro residues" evidence="1">
    <location>
        <begin position="271"/>
        <end position="288"/>
    </location>
</feature>
<comment type="caution">
    <text evidence="2">The sequence shown here is derived from an EMBL/GenBank/DDBJ whole genome shotgun (WGS) entry which is preliminary data.</text>
</comment>
<feature type="compositionally biased region" description="Pro residues" evidence="1">
    <location>
        <begin position="469"/>
        <end position="494"/>
    </location>
</feature>
<feature type="region of interest" description="Disordered" evidence="1">
    <location>
        <begin position="69"/>
        <end position="133"/>
    </location>
</feature>
<feature type="compositionally biased region" description="Low complexity" evidence="1">
    <location>
        <begin position="231"/>
        <end position="242"/>
    </location>
</feature>
<keyword evidence="3" id="KW-1185">Reference proteome</keyword>